<organism evidence="9">
    <name type="scientific">Desulfacinum infernum</name>
    <dbReference type="NCBI Taxonomy" id="35837"/>
    <lineage>
        <taxon>Bacteria</taxon>
        <taxon>Pseudomonadati</taxon>
        <taxon>Thermodesulfobacteriota</taxon>
        <taxon>Syntrophobacteria</taxon>
        <taxon>Syntrophobacterales</taxon>
        <taxon>Syntrophobacteraceae</taxon>
        <taxon>Desulfacinum</taxon>
    </lineage>
</organism>
<protein>
    <recommendedName>
        <fullName evidence="3">adenosine deaminase</fullName>
        <ecNumber evidence="3">3.5.4.4</ecNumber>
    </recommendedName>
</protein>
<comment type="caution">
    <text evidence="9">The sequence shown here is derived from an EMBL/GenBank/DDBJ whole genome shotgun (WGS) entry which is preliminary data.</text>
</comment>
<dbReference type="EMBL" id="DSTK01000041">
    <property type="protein sequence ID" value="HFK98773.1"/>
    <property type="molecule type" value="Genomic_DNA"/>
</dbReference>
<dbReference type="PANTHER" id="PTHR11409:SF43">
    <property type="entry name" value="ADENOSINE DEAMINASE"/>
    <property type="match status" value="1"/>
</dbReference>
<evidence type="ECO:0000256" key="3">
    <source>
        <dbReference type="ARBA" id="ARBA00012784"/>
    </source>
</evidence>
<comment type="similarity">
    <text evidence="2">Belongs to the metallo-dependent hydrolases superfamily. Adenosine and AMP deaminases family.</text>
</comment>
<evidence type="ECO:0000259" key="8">
    <source>
        <dbReference type="Pfam" id="PF09623"/>
    </source>
</evidence>
<dbReference type="Pfam" id="PF00962">
    <property type="entry name" value="A_deaminase"/>
    <property type="match status" value="1"/>
</dbReference>
<evidence type="ECO:0000256" key="6">
    <source>
        <dbReference type="ARBA" id="ARBA00022833"/>
    </source>
</evidence>
<dbReference type="AlphaFoldDB" id="A0A832A3K1"/>
<keyword evidence="5" id="KW-0378">Hydrolase</keyword>
<dbReference type="GO" id="GO:0046103">
    <property type="term" value="P:inosine biosynthetic process"/>
    <property type="evidence" value="ECO:0007669"/>
    <property type="project" value="TreeGrafter"/>
</dbReference>
<keyword evidence="4" id="KW-0479">Metal-binding</keyword>
<evidence type="ECO:0000256" key="1">
    <source>
        <dbReference type="ARBA" id="ARBA00001947"/>
    </source>
</evidence>
<feature type="domain" description="CRISPR system ring nuclease SSO2081-like" evidence="8">
    <location>
        <begin position="50"/>
        <end position="158"/>
    </location>
</feature>
<feature type="domain" description="Adenosine deaminase" evidence="7">
    <location>
        <begin position="432"/>
        <end position="707"/>
    </location>
</feature>
<gene>
    <name evidence="9" type="ORF">ENS06_15790</name>
</gene>
<accession>A0A832A3K1</accession>
<dbReference type="GO" id="GO:0005829">
    <property type="term" value="C:cytosol"/>
    <property type="evidence" value="ECO:0007669"/>
    <property type="project" value="TreeGrafter"/>
</dbReference>
<dbReference type="EC" id="3.5.4.4" evidence="3"/>
<dbReference type="Gene3D" id="3.20.20.140">
    <property type="entry name" value="Metal-dependent hydrolases"/>
    <property type="match status" value="1"/>
</dbReference>
<name>A0A832A3K1_9BACT</name>
<dbReference type="GO" id="GO:0043103">
    <property type="term" value="P:hypoxanthine salvage"/>
    <property type="evidence" value="ECO:0007669"/>
    <property type="project" value="TreeGrafter"/>
</dbReference>
<comment type="cofactor">
    <cofactor evidence="1">
        <name>Zn(2+)</name>
        <dbReference type="ChEBI" id="CHEBI:29105"/>
    </cofactor>
</comment>
<dbReference type="GO" id="GO:0006154">
    <property type="term" value="P:adenosine catabolic process"/>
    <property type="evidence" value="ECO:0007669"/>
    <property type="project" value="TreeGrafter"/>
</dbReference>
<dbReference type="Pfam" id="PF09623">
    <property type="entry name" value="Cas_NE0113"/>
    <property type="match status" value="1"/>
</dbReference>
<dbReference type="InterPro" id="IPR032466">
    <property type="entry name" value="Metal_Hydrolase"/>
</dbReference>
<keyword evidence="6" id="KW-0862">Zinc</keyword>
<dbReference type="GO" id="GO:0004000">
    <property type="term" value="F:adenosine deaminase activity"/>
    <property type="evidence" value="ECO:0007669"/>
    <property type="project" value="TreeGrafter"/>
</dbReference>
<dbReference type="InterPro" id="IPR001365">
    <property type="entry name" value="A_deaminase_dom"/>
</dbReference>
<dbReference type="GO" id="GO:0046872">
    <property type="term" value="F:metal ion binding"/>
    <property type="evidence" value="ECO:0007669"/>
    <property type="project" value="UniProtKB-KW"/>
</dbReference>
<evidence type="ECO:0000259" key="7">
    <source>
        <dbReference type="Pfam" id="PF00962"/>
    </source>
</evidence>
<dbReference type="InterPro" id="IPR019092">
    <property type="entry name" value="SSO2081-like_dom"/>
</dbReference>
<dbReference type="InterPro" id="IPR006330">
    <property type="entry name" value="Ado/ade_deaminase"/>
</dbReference>
<evidence type="ECO:0000256" key="4">
    <source>
        <dbReference type="ARBA" id="ARBA00022723"/>
    </source>
</evidence>
<sequence length="720" mass="81047">MARVLITTLGRNWEIVPEILGWTNPDLVDLYANHPNQAELQSLRVEYGIEPIQSLWIITTDDPQIANALEKLQDWRVKVGADHIRFHVVQVSGIQDLSSLAECRRMREAIHQVVFRAYNEAEPEGSLVLSLTGGRKTMSSDMQAAAAFFGCRALIHVVGRDHKLGPFKSLDIQDFCRPLPPDLADAITPVVVGRHAPSPLMDYPESQPRPLGQCIHERLQVEWPPVASWFYCKLPVDHTPLLDTLEEWLEAASNLAANHASRIIQNETSANFLALYSLPPRTIERLKQTTLGTSHDPQRKKWELDLLRRLPKAELHCHLGGVLTVEEMIEVAETLGDKIEQHQDALQPWLDRWKSRLDTEDPVRLGSAMDWKELRRPVKNVPEPIPAAAFILLFQSRPHLLEEMIYGPYCKPENFVGVGFDAYERLGDLQGSTLLQGEETLRAACRILGRKARNHRVLHLEVRCSPQNYTRGGLSARRVLEIIADQLAAHGPESTVLLLIGSRHRKLSELRESVALAEQVLGEKGTASRMLVGFDLAGNEKAQEAMEVREVFLPLMERCLHATIHAGEIADATSIWQAVYELNAERIGHGLTLQEHPHLLERFRDRRIAVEMCPSSNCQIVGFRDAHLPGSAPLSVYPLADYLKKGLRVTVNTDNPGISRTDFSNEYHRAGRLTPTGLSLWDVLLLIRNGFKAAFTEAPTRHHLLRKAETVILQVLEEGF</sequence>
<evidence type="ECO:0000313" key="9">
    <source>
        <dbReference type="EMBL" id="HFK98773.1"/>
    </source>
</evidence>
<proteinExistence type="inferred from homology"/>
<evidence type="ECO:0000256" key="2">
    <source>
        <dbReference type="ARBA" id="ARBA00006676"/>
    </source>
</evidence>
<reference evidence="9" key="1">
    <citation type="journal article" date="2020" name="mSystems">
        <title>Genome- and Community-Level Interaction Insights into Carbon Utilization and Element Cycling Functions of Hydrothermarchaeota in Hydrothermal Sediment.</title>
        <authorList>
            <person name="Zhou Z."/>
            <person name="Liu Y."/>
            <person name="Xu W."/>
            <person name="Pan J."/>
            <person name="Luo Z.H."/>
            <person name="Li M."/>
        </authorList>
    </citation>
    <scope>NUCLEOTIDE SEQUENCE [LARGE SCALE GENOMIC DNA]</scope>
    <source>
        <strain evidence="9">SpSt-456</strain>
    </source>
</reference>
<dbReference type="PANTHER" id="PTHR11409">
    <property type="entry name" value="ADENOSINE DEAMINASE"/>
    <property type="match status" value="1"/>
</dbReference>
<evidence type="ECO:0000256" key="5">
    <source>
        <dbReference type="ARBA" id="ARBA00022801"/>
    </source>
</evidence>
<dbReference type="SUPFAM" id="SSF51556">
    <property type="entry name" value="Metallo-dependent hydrolases"/>
    <property type="match status" value="1"/>
</dbReference>